<reference evidence="3" key="1">
    <citation type="submission" date="2023-06" db="EMBL/GenBank/DDBJ databases">
        <authorList>
            <consortium name="Lawrence Berkeley National Laboratory"/>
            <person name="Ahrendt S."/>
            <person name="Sahu N."/>
            <person name="Indic B."/>
            <person name="Wong-Bajracharya J."/>
            <person name="Merenyi Z."/>
            <person name="Ke H.-M."/>
            <person name="Monk M."/>
            <person name="Kocsube S."/>
            <person name="Drula E."/>
            <person name="Lipzen A."/>
            <person name="Balint B."/>
            <person name="Henrissat B."/>
            <person name="Andreopoulos B."/>
            <person name="Martin F.M."/>
            <person name="Harder C.B."/>
            <person name="Rigling D."/>
            <person name="Ford K.L."/>
            <person name="Foster G.D."/>
            <person name="Pangilinan J."/>
            <person name="Papanicolaou A."/>
            <person name="Barry K."/>
            <person name="LaButti K."/>
            <person name="Viragh M."/>
            <person name="Koriabine M."/>
            <person name="Yan M."/>
            <person name="Riley R."/>
            <person name="Champramary S."/>
            <person name="Plett K.L."/>
            <person name="Tsai I.J."/>
            <person name="Slot J."/>
            <person name="Sipos G."/>
            <person name="Plett J."/>
            <person name="Nagy L.G."/>
            <person name="Grigoriev I.V."/>
        </authorList>
    </citation>
    <scope>NUCLEOTIDE SEQUENCE</scope>
    <source>
        <strain evidence="3">FPL87.14</strain>
    </source>
</reference>
<comment type="caution">
    <text evidence="3">The sequence shown here is derived from an EMBL/GenBank/DDBJ whole genome shotgun (WGS) entry which is preliminary data.</text>
</comment>
<evidence type="ECO:0000256" key="1">
    <source>
        <dbReference type="SAM" id="MobiDB-lite"/>
    </source>
</evidence>
<evidence type="ECO:0000313" key="3">
    <source>
        <dbReference type="EMBL" id="KAK0435070.1"/>
    </source>
</evidence>
<dbReference type="InterPro" id="IPR003165">
    <property type="entry name" value="Piwi"/>
</dbReference>
<feature type="region of interest" description="Disordered" evidence="1">
    <location>
        <begin position="198"/>
        <end position="230"/>
    </location>
</feature>
<dbReference type="PANTHER" id="PTHR22891">
    <property type="entry name" value="EUKARYOTIC TRANSLATION INITIATION FACTOR 2C"/>
    <property type="match status" value="1"/>
</dbReference>
<feature type="domain" description="Piwi" evidence="2">
    <location>
        <begin position="115"/>
        <end position="208"/>
    </location>
</feature>
<proteinExistence type="predicted"/>
<name>A0AA39J2S5_9AGAR</name>
<dbReference type="AlphaFoldDB" id="A0AA39J2S5"/>
<dbReference type="Gene3D" id="3.40.50.2300">
    <property type="match status" value="1"/>
</dbReference>
<dbReference type="Pfam" id="PF02171">
    <property type="entry name" value="Piwi"/>
    <property type="match status" value="1"/>
</dbReference>
<gene>
    <name evidence="3" type="ORF">EV421DRAFT_1262951</name>
</gene>
<evidence type="ECO:0000259" key="2">
    <source>
        <dbReference type="Pfam" id="PF02171"/>
    </source>
</evidence>
<dbReference type="GO" id="GO:0003676">
    <property type="term" value="F:nucleic acid binding"/>
    <property type="evidence" value="ECO:0007669"/>
    <property type="project" value="InterPro"/>
</dbReference>
<sequence>METRARIINAPELQYASGFTQGTALPRDEDWILVDKPMSLCSWIVVIFVPPNQFSAEDAKRTITDLVQGCEAIGMQVPEKQPLFVYKNLHDNVDQSILEALTQTTNERKTALTFLVCIVPDGINADLYTAVKNCSDIKSGIACLKAGKCKDAGQQYWANVALKINAKLGGVNVIPDPKSAPIISDPRMPTIVMGADVMHPAPGSQSPSRAKTHYDPQGAPSSVVSGGLQTREETLDKHRGQYLPVHDTQSKRMYFM</sequence>
<accession>A0AA39J2S5</accession>
<dbReference type="EMBL" id="JAUEPT010000066">
    <property type="protein sequence ID" value="KAK0435070.1"/>
    <property type="molecule type" value="Genomic_DNA"/>
</dbReference>
<dbReference type="SUPFAM" id="SSF53098">
    <property type="entry name" value="Ribonuclease H-like"/>
    <property type="match status" value="1"/>
</dbReference>
<dbReference type="InterPro" id="IPR012337">
    <property type="entry name" value="RNaseH-like_sf"/>
</dbReference>
<dbReference type="Proteomes" id="UP001175226">
    <property type="component" value="Unassembled WGS sequence"/>
</dbReference>
<organism evidence="3 4">
    <name type="scientific">Armillaria borealis</name>
    <dbReference type="NCBI Taxonomy" id="47425"/>
    <lineage>
        <taxon>Eukaryota</taxon>
        <taxon>Fungi</taxon>
        <taxon>Dikarya</taxon>
        <taxon>Basidiomycota</taxon>
        <taxon>Agaricomycotina</taxon>
        <taxon>Agaricomycetes</taxon>
        <taxon>Agaricomycetidae</taxon>
        <taxon>Agaricales</taxon>
        <taxon>Marasmiineae</taxon>
        <taxon>Physalacriaceae</taxon>
        <taxon>Armillaria</taxon>
    </lineage>
</organism>
<feature type="compositionally biased region" description="Polar residues" evidence="1">
    <location>
        <begin position="219"/>
        <end position="228"/>
    </location>
</feature>
<protein>
    <recommendedName>
        <fullName evidence="2">Piwi domain-containing protein</fullName>
    </recommendedName>
</protein>
<evidence type="ECO:0000313" key="4">
    <source>
        <dbReference type="Proteomes" id="UP001175226"/>
    </source>
</evidence>
<keyword evidence="4" id="KW-1185">Reference proteome</keyword>